<feature type="non-terminal residue" evidence="2">
    <location>
        <position position="117"/>
    </location>
</feature>
<dbReference type="PROSITE" id="PS00018">
    <property type="entry name" value="EF_HAND_1"/>
    <property type="match status" value="1"/>
</dbReference>
<feature type="chain" id="PRO_5005204457" evidence="1">
    <location>
        <begin position="22"/>
        <end position="117"/>
    </location>
</feature>
<organism evidence="2">
    <name type="scientific">Locusta migratoria</name>
    <name type="common">Migratory locust</name>
    <dbReference type="NCBI Taxonomy" id="7004"/>
    <lineage>
        <taxon>Eukaryota</taxon>
        <taxon>Metazoa</taxon>
        <taxon>Ecdysozoa</taxon>
        <taxon>Arthropoda</taxon>
        <taxon>Hexapoda</taxon>
        <taxon>Insecta</taxon>
        <taxon>Pterygota</taxon>
        <taxon>Neoptera</taxon>
        <taxon>Polyneoptera</taxon>
        <taxon>Orthoptera</taxon>
        <taxon>Caelifera</taxon>
        <taxon>Acrididea</taxon>
        <taxon>Acridomorpha</taxon>
        <taxon>Acridoidea</taxon>
        <taxon>Acrididae</taxon>
        <taxon>Oedipodinae</taxon>
        <taxon>Locusta</taxon>
    </lineage>
</organism>
<proteinExistence type="evidence at transcript level"/>
<dbReference type="AlphaFoldDB" id="A0A0H3YI71"/>
<accession>A0A0H3YI71</accession>
<keyword evidence="1" id="KW-0732">Signal</keyword>
<name>A0A0H3YI71_LOCMI</name>
<dbReference type="EMBL" id="KP895541">
    <property type="protein sequence ID" value="AKN21240.1"/>
    <property type="molecule type" value="mRNA"/>
</dbReference>
<reference evidence="2" key="1">
    <citation type="journal article" date="2015" name="Insect Biochem. Mol. Biol.">
        <title>Molecular characterization and expression profiles of neuropeptide precursors in the migratory locust.</title>
        <authorList>
            <person name="Hou L."/>
            <person name="Jiang F."/>
            <person name="Yang P."/>
            <person name="Wang X."/>
            <person name="Kang L."/>
        </authorList>
    </citation>
    <scope>NUCLEOTIDE SEQUENCE</scope>
</reference>
<evidence type="ECO:0000256" key="1">
    <source>
        <dbReference type="SAM" id="SignalP"/>
    </source>
</evidence>
<protein>
    <submittedName>
        <fullName evidence="2">Allatotropin</fullName>
    </submittedName>
</protein>
<dbReference type="InterPro" id="IPR018247">
    <property type="entry name" value="EF_Hand_1_Ca_BS"/>
</dbReference>
<sequence>MRPAAAAALCLLVVLAALCAAAASPAAHYGRGSRPRTIRGFKNVALSTARGFGKRDGNQLEAALADRDAALPDSFPVEWFAAEMQNNPELARMIVSKFVDANQDGELTAEELLRPTY</sequence>
<feature type="signal peptide" evidence="1">
    <location>
        <begin position="1"/>
        <end position="21"/>
    </location>
</feature>
<evidence type="ECO:0000313" key="2">
    <source>
        <dbReference type="EMBL" id="AKN21240.1"/>
    </source>
</evidence>